<organism evidence="16">
    <name type="scientific">hydrothermal vent metagenome</name>
    <dbReference type="NCBI Taxonomy" id="652676"/>
    <lineage>
        <taxon>unclassified sequences</taxon>
        <taxon>metagenomes</taxon>
        <taxon>ecological metagenomes</taxon>
    </lineage>
</organism>
<dbReference type="SMART" id="SM00863">
    <property type="entry name" value="tRNA_SAD"/>
    <property type="match status" value="1"/>
</dbReference>
<dbReference type="FunFam" id="3.30.930.10:FF:000004">
    <property type="entry name" value="Alanine--tRNA ligase"/>
    <property type="match status" value="1"/>
</dbReference>
<dbReference type="Pfam" id="PF02272">
    <property type="entry name" value="DHHA1"/>
    <property type="match status" value="1"/>
</dbReference>
<dbReference type="InterPro" id="IPR050058">
    <property type="entry name" value="Ala-tRNA_ligase"/>
</dbReference>
<protein>
    <recommendedName>
        <fullName evidence="5">Alanine--tRNA ligase</fullName>
        <ecNumber evidence="4">6.1.1.7</ecNumber>
    </recommendedName>
</protein>
<dbReference type="Pfam" id="PF07973">
    <property type="entry name" value="tRNA_SAD"/>
    <property type="match status" value="1"/>
</dbReference>
<dbReference type="InterPro" id="IPR018165">
    <property type="entry name" value="Ala-tRNA-synth_IIc_core"/>
</dbReference>
<dbReference type="Gene3D" id="3.30.980.10">
    <property type="entry name" value="Threonyl-trna Synthetase, Chain A, domain 2"/>
    <property type="match status" value="1"/>
</dbReference>
<evidence type="ECO:0000256" key="14">
    <source>
        <dbReference type="ARBA" id="ARBA00023146"/>
    </source>
</evidence>
<accession>A0A1W1CT92</accession>
<dbReference type="SUPFAM" id="SSF50447">
    <property type="entry name" value="Translation proteins"/>
    <property type="match status" value="1"/>
</dbReference>
<dbReference type="PROSITE" id="PS50860">
    <property type="entry name" value="AA_TRNA_LIGASE_II_ALA"/>
    <property type="match status" value="1"/>
</dbReference>
<dbReference type="PANTHER" id="PTHR11777:SF9">
    <property type="entry name" value="ALANINE--TRNA LIGASE, CYTOPLASMIC"/>
    <property type="match status" value="1"/>
</dbReference>
<evidence type="ECO:0000256" key="2">
    <source>
        <dbReference type="ARBA" id="ARBA00004496"/>
    </source>
</evidence>
<name>A0A1W1CT92_9ZZZZ</name>
<dbReference type="Gene3D" id="3.10.310.40">
    <property type="match status" value="1"/>
</dbReference>
<keyword evidence="13" id="KW-0648">Protein biosynthesis</keyword>
<evidence type="ECO:0000256" key="11">
    <source>
        <dbReference type="ARBA" id="ARBA00022840"/>
    </source>
</evidence>
<dbReference type="InterPro" id="IPR018164">
    <property type="entry name" value="Ala-tRNA-synth_IIc_N"/>
</dbReference>
<comment type="similarity">
    <text evidence="3">Belongs to the class-II aminoacyl-tRNA synthetase family.</text>
</comment>
<dbReference type="SUPFAM" id="SSF101353">
    <property type="entry name" value="Putative anticodon-binding domain of alanyl-tRNA synthetase (AlaRS)"/>
    <property type="match status" value="1"/>
</dbReference>
<dbReference type="SUPFAM" id="SSF55186">
    <property type="entry name" value="ThrRS/AlaRS common domain"/>
    <property type="match status" value="1"/>
</dbReference>
<keyword evidence="7 16" id="KW-0436">Ligase</keyword>
<dbReference type="PRINTS" id="PR00980">
    <property type="entry name" value="TRNASYNTHALA"/>
</dbReference>
<dbReference type="Gene3D" id="3.30.54.20">
    <property type="match status" value="1"/>
</dbReference>
<dbReference type="GO" id="GO:0006419">
    <property type="term" value="P:alanyl-tRNA aminoacylation"/>
    <property type="evidence" value="ECO:0007669"/>
    <property type="project" value="InterPro"/>
</dbReference>
<comment type="cofactor">
    <cofactor evidence="1">
        <name>Zn(2+)</name>
        <dbReference type="ChEBI" id="CHEBI:29105"/>
    </cofactor>
</comment>
<dbReference type="GO" id="GO:0045892">
    <property type="term" value="P:negative regulation of DNA-templated transcription"/>
    <property type="evidence" value="ECO:0007669"/>
    <property type="project" value="TreeGrafter"/>
</dbReference>
<evidence type="ECO:0000256" key="8">
    <source>
        <dbReference type="ARBA" id="ARBA00022723"/>
    </source>
</evidence>
<evidence type="ECO:0000256" key="5">
    <source>
        <dbReference type="ARBA" id="ARBA00017959"/>
    </source>
</evidence>
<dbReference type="GO" id="GO:0002161">
    <property type="term" value="F:aminoacyl-tRNA deacylase activity"/>
    <property type="evidence" value="ECO:0007669"/>
    <property type="project" value="TreeGrafter"/>
</dbReference>
<evidence type="ECO:0000256" key="13">
    <source>
        <dbReference type="ARBA" id="ARBA00022917"/>
    </source>
</evidence>
<dbReference type="PANTHER" id="PTHR11777">
    <property type="entry name" value="ALANYL-TRNA SYNTHETASE"/>
    <property type="match status" value="1"/>
</dbReference>
<keyword evidence="12" id="KW-0694">RNA-binding</keyword>
<dbReference type="InterPro" id="IPR045864">
    <property type="entry name" value="aa-tRNA-synth_II/BPL/LPL"/>
</dbReference>
<evidence type="ECO:0000313" key="16">
    <source>
        <dbReference type="EMBL" id="SFV69036.1"/>
    </source>
</evidence>
<dbReference type="NCBIfam" id="TIGR00344">
    <property type="entry name" value="alaS"/>
    <property type="match status" value="1"/>
</dbReference>
<dbReference type="GO" id="GO:0005524">
    <property type="term" value="F:ATP binding"/>
    <property type="evidence" value="ECO:0007669"/>
    <property type="project" value="UniProtKB-KW"/>
</dbReference>
<dbReference type="InterPro" id="IPR003156">
    <property type="entry name" value="DHHA1_dom"/>
</dbReference>
<dbReference type="Gene3D" id="6.10.250.550">
    <property type="match status" value="1"/>
</dbReference>
<dbReference type="InterPro" id="IPR009000">
    <property type="entry name" value="Transl_B-barrel_sf"/>
</dbReference>
<sequence length="862" mass="96279">MTSNQIRAKFLDFFANKNHTIEPSSSLIPHNDKTLLFVNAGMVPFKDVFSGREKKAYTRAVSSQRCVRAGGKHNDLENVGYTARHHTFFEMLGNFSFGDYFKEDAICFAWEFLTKELKIPADRLWVSVYEDDDEAEEIWIKKIGFPKSRISRCGAKDNFWSMGDTGPCGPCSEIFYDHGEDIAGGPPGHADEDGDRFIEIWNLVFTQFDRQADGHLKPLDNPCVDTGMGLERLAAILQNKHNNYDTDLFTTITKTITNLTTGVKIINPSVRVIADHIRSTSFLIADGVIPENEGRGYVLRRIIRRAIRHGYKIGINELFFYKLVKPLIQTMSDAYPLLLENQQKIEKILAKEEERFSQTLKQGMALLNEVIENLDNDEINGETLFKLYDTYGFPLDLTADIAREKNLKIDKIGFEKAMQQQQNRARKSGDFSAKTTNPNIEKKSDFLGYSQLDNPTEVIAIIRDGELVNVINSNENAIVILSKTVFYAEAGGQVGDTGELINDKTTFVVSDTQKQPSGAIEHYGKLTQGSLKIGDTIEAVVNKNRRKNIARNHSATHLLHAALREVLGETVRQKGSLVDENKLRFDFSYEDSISDELLQKIETMVNRKILGNTKVYTEEMDIESAKKKGAMALFGEKYDNIVRVLTMGKNDFSVELCGGIHVKRLGDIGLFKIIQQSGIAAGVRRIEAITGFTAYQFMTNINNDIKKIAKVIKVNDNDVVKKIEQLICQQKTNEKELAKLQQKIAQSSSGDLLSSADEVNDIKVLATKVDGVNAKELRNLVDSLKDKSDKLVVVLASVNDDKISLVAGVSKSITKTYNAKEILSQVATQLGGKAGGREDMAQGGASDVNKLQEVLDNLKNII</sequence>
<dbReference type="EMBL" id="FPHJ01000065">
    <property type="protein sequence ID" value="SFV69036.1"/>
    <property type="molecule type" value="Genomic_DNA"/>
</dbReference>
<dbReference type="FunFam" id="3.30.980.10:FF:000004">
    <property type="entry name" value="Alanine--tRNA ligase, cytoplasmic"/>
    <property type="match status" value="1"/>
</dbReference>
<dbReference type="GO" id="GO:0046872">
    <property type="term" value="F:metal ion binding"/>
    <property type="evidence" value="ECO:0007669"/>
    <property type="project" value="UniProtKB-KW"/>
</dbReference>
<evidence type="ECO:0000256" key="10">
    <source>
        <dbReference type="ARBA" id="ARBA00022833"/>
    </source>
</evidence>
<evidence type="ECO:0000259" key="15">
    <source>
        <dbReference type="PROSITE" id="PS50860"/>
    </source>
</evidence>
<dbReference type="InterPro" id="IPR023033">
    <property type="entry name" value="Ala_tRNA_ligase_euk/bac"/>
</dbReference>
<dbReference type="Gene3D" id="3.30.930.10">
    <property type="entry name" value="Bira Bifunctional Protein, Domain 2"/>
    <property type="match status" value="1"/>
</dbReference>
<dbReference type="GO" id="GO:0000049">
    <property type="term" value="F:tRNA binding"/>
    <property type="evidence" value="ECO:0007669"/>
    <property type="project" value="UniProtKB-KW"/>
</dbReference>
<comment type="subcellular location">
    <subcellularLocation>
        <location evidence="2">Cytoplasm</location>
    </subcellularLocation>
</comment>
<evidence type="ECO:0000256" key="6">
    <source>
        <dbReference type="ARBA" id="ARBA00022555"/>
    </source>
</evidence>
<dbReference type="Gene3D" id="2.40.30.130">
    <property type="match status" value="1"/>
</dbReference>
<reference evidence="16" key="1">
    <citation type="submission" date="2016-10" db="EMBL/GenBank/DDBJ databases">
        <authorList>
            <person name="de Groot N.N."/>
        </authorList>
    </citation>
    <scope>NUCLEOTIDE SEQUENCE</scope>
</reference>
<evidence type="ECO:0000256" key="9">
    <source>
        <dbReference type="ARBA" id="ARBA00022741"/>
    </source>
</evidence>
<dbReference type="InterPro" id="IPR018163">
    <property type="entry name" value="Thr/Ala-tRNA-synth_IIc_edit"/>
</dbReference>
<evidence type="ECO:0000256" key="4">
    <source>
        <dbReference type="ARBA" id="ARBA00013168"/>
    </source>
</evidence>
<dbReference type="InterPro" id="IPR002318">
    <property type="entry name" value="Ala-tRNA-lgiase_IIc"/>
</dbReference>
<evidence type="ECO:0000256" key="3">
    <source>
        <dbReference type="ARBA" id="ARBA00008226"/>
    </source>
</evidence>
<dbReference type="SUPFAM" id="SSF55681">
    <property type="entry name" value="Class II aaRS and biotin synthetases"/>
    <property type="match status" value="1"/>
</dbReference>
<evidence type="ECO:0000256" key="1">
    <source>
        <dbReference type="ARBA" id="ARBA00001947"/>
    </source>
</evidence>
<dbReference type="FunFam" id="3.30.54.20:FF:000001">
    <property type="entry name" value="Alanine--tRNA ligase"/>
    <property type="match status" value="1"/>
</dbReference>
<dbReference type="InterPro" id="IPR012947">
    <property type="entry name" value="tRNA_SAD"/>
</dbReference>
<dbReference type="FunFam" id="2.40.30.130:FF:000001">
    <property type="entry name" value="Alanine--tRNA ligase"/>
    <property type="match status" value="1"/>
</dbReference>
<keyword evidence="6" id="KW-0820">tRNA-binding</keyword>
<keyword evidence="9" id="KW-0547">Nucleotide-binding</keyword>
<dbReference type="EC" id="6.1.1.7" evidence="4"/>
<feature type="domain" description="Alanyl-transfer RNA synthetases family profile" evidence="15">
    <location>
        <begin position="1"/>
        <end position="700"/>
    </location>
</feature>
<dbReference type="GO" id="GO:0004813">
    <property type="term" value="F:alanine-tRNA ligase activity"/>
    <property type="evidence" value="ECO:0007669"/>
    <property type="project" value="UniProtKB-EC"/>
</dbReference>
<dbReference type="InterPro" id="IPR018162">
    <property type="entry name" value="Ala-tRNA-ligase_IIc_anticod-bd"/>
</dbReference>
<gene>
    <name evidence="16" type="ORF">MNB_SUP05-5-12</name>
</gene>
<keyword evidence="10" id="KW-0862">Zinc</keyword>
<dbReference type="Pfam" id="PF01411">
    <property type="entry name" value="tRNA-synt_2c"/>
    <property type="match status" value="1"/>
</dbReference>
<proteinExistence type="inferred from homology"/>
<dbReference type="FunFam" id="3.10.310.40:FF:000001">
    <property type="entry name" value="Alanine--tRNA ligase"/>
    <property type="match status" value="1"/>
</dbReference>
<dbReference type="AlphaFoldDB" id="A0A1W1CT92"/>
<dbReference type="CDD" id="cd00673">
    <property type="entry name" value="AlaRS_core"/>
    <property type="match status" value="1"/>
</dbReference>
<evidence type="ECO:0000256" key="12">
    <source>
        <dbReference type="ARBA" id="ARBA00022884"/>
    </source>
</evidence>
<keyword evidence="14 16" id="KW-0030">Aminoacyl-tRNA synthetase</keyword>
<keyword evidence="11" id="KW-0067">ATP-binding</keyword>
<keyword evidence="8" id="KW-0479">Metal-binding</keyword>
<dbReference type="HAMAP" id="MF_00036_B">
    <property type="entry name" value="Ala_tRNA_synth_B"/>
    <property type="match status" value="1"/>
</dbReference>
<evidence type="ECO:0000256" key="7">
    <source>
        <dbReference type="ARBA" id="ARBA00022598"/>
    </source>
</evidence>
<dbReference type="GO" id="GO:0005829">
    <property type="term" value="C:cytosol"/>
    <property type="evidence" value="ECO:0007669"/>
    <property type="project" value="TreeGrafter"/>
</dbReference>